<reference evidence="2 3" key="1">
    <citation type="submission" date="2017-09" db="EMBL/GenBank/DDBJ databases">
        <authorList>
            <person name="Girard L."/>
            <person name="Lami R."/>
            <person name="Suzuki M."/>
            <person name="Baudart J."/>
        </authorList>
    </citation>
    <scope>NUCLEOTIDE SEQUENCE [LARGE SCALE GENOMIC DNA]</scope>
    <source>
        <strain evidence="2 3">17LN0615E</strain>
    </source>
</reference>
<evidence type="ECO:0000313" key="2">
    <source>
        <dbReference type="EMBL" id="PRQ64786.1"/>
    </source>
</evidence>
<proteinExistence type="predicted"/>
<accession>A0ABX5D867</accession>
<dbReference type="Pfam" id="PF22016">
    <property type="entry name" value="DUF6933"/>
    <property type="match status" value="1"/>
</dbReference>
<feature type="domain" description="DUF6933" evidence="1">
    <location>
        <begin position="4"/>
        <end position="195"/>
    </location>
</feature>
<name>A0ABX5D867_9VIBR</name>
<evidence type="ECO:0000259" key="1">
    <source>
        <dbReference type="Pfam" id="PF22016"/>
    </source>
</evidence>
<comment type="caution">
    <text evidence="2">The sequence shown here is derived from an EMBL/GenBank/DDBJ whole genome shotgun (WGS) entry which is preliminary data.</text>
</comment>
<dbReference type="Proteomes" id="UP000238163">
    <property type="component" value="Unassembled WGS sequence"/>
</dbReference>
<dbReference type="EMBL" id="NWTN01000035">
    <property type="protein sequence ID" value="PRQ64786.1"/>
    <property type="molecule type" value="Genomic_DNA"/>
</dbReference>
<organism evidence="2 3">
    <name type="scientific">Vibrio mediterranei</name>
    <dbReference type="NCBI Taxonomy" id="689"/>
    <lineage>
        <taxon>Bacteria</taxon>
        <taxon>Pseudomonadati</taxon>
        <taxon>Pseudomonadota</taxon>
        <taxon>Gammaproteobacteria</taxon>
        <taxon>Vibrionales</taxon>
        <taxon>Vibrionaceae</taxon>
        <taxon>Vibrio</taxon>
    </lineage>
</organism>
<protein>
    <recommendedName>
        <fullName evidence="1">DUF6933 domain-containing protein</fullName>
    </recommendedName>
</protein>
<keyword evidence="3" id="KW-1185">Reference proteome</keyword>
<reference evidence="2 3" key="2">
    <citation type="submission" date="2018-03" db="EMBL/GenBank/DDBJ databases">
        <title>Genetic Diversity and Phenotypic Plasticity of AHL Mediated Quorum Sensing in Environmental Strains of Vibrio mediterranei.</title>
        <authorList>
            <person name="Lantoine F."/>
            <person name="Vouve F."/>
        </authorList>
    </citation>
    <scope>NUCLEOTIDE SEQUENCE [LARGE SCALE GENOMIC DNA]</scope>
    <source>
        <strain evidence="2 3">17LN0615E</strain>
    </source>
</reference>
<dbReference type="InterPro" id="IPR053864">
    <property type="entry name" value="DUF6933"/>
</dbReference>
<sequence>MLVFNCTKAAADFFTVKRNGKKVSPLEAPPTDSVSGTEAANVLNTPTVPISAWLVHAVNVQRKKVLIAMHVETRYAMVFVGIQKGDWLEFTNQLFERLFNNMQFFGEEFEMCDEESFEEMFNEFIKLHPKPYFCQRGDRSVQSHINDVAWQFENRVYQVGSLPEGHEQSASFDEWINSLIRSTKQKKDHFHPDEEMFIDWMQTYSELGDNEDKLIRQLFGSLRRQMMHAEMVKRGIPDDDYFDGMNAELSQAIHEYYQEIAPDTFNEETPDNVIDFNQAKKTQTTLKNIDN</sequence>
<evidence type="ECO:0000313" key="3">
    <source>
        <dbReference type="Proteomes" id="UP000238163"/>
    </source>
</evidence>
<gene>
    <name evidence="2" type="ORF">COR51_25735</name>
</gene>
<dbReference type="RefSeq" id="WP_096444289.1">
    <property type="nucleotide sequence ID" value="NZ_NWTN01000035.1"/>
</dbReference>